<dbReference type="InterPro" id="IPR000297">
    <property type="entry name" value="PPIase_PpiC"/>
</dbReference>
<dbReference type="InterPro" id="IPR027304">
    <property type="entry name" value="Trigger_fact/SurA_dom_sf"/>
</dbReference>
<evidence type="ECO:0000256" key="3">
    <source>
        <dbReference type="ARBA" id="ARBA00013194"/>
    </source>
</evidence>
<evidence type="ECO:0000256" key="4">
    <source>
        <dbReference type="ARBA" id="ARBA00023110"/>
    </source>
</evidence>
<comment type="caution">
    <text evidence="6">The sequence shown here is derived from an EMBL/GenBank/DDBJ whole genome shotgun (WGS) entry which is preliminary data.</text>
</comment>
<protein>
    <recommendedName>
        <fullName evidence="3">peptidylprolyl isomerase</fullName>
        <ecNumber evidence="3">5.2.1.8</ecNumber>
    </recommendedName>
</protein>
<dbReference type="NCBIfam" id="TIGR02925">
    <property type="entry name" value="cis_trans_EpsD"/>
    <property type="match status" value="1"/>
</dbReference>
<comment type="similarity">
    <text evidence="2">Belongs to the PpiC/parvulin rotamase family.</text>
</comment>
<comment type="catalytic activity">
    <reaction evidence="1">
        <text>[protein]-peptidylproline (omega=180) = [protein]-peptidylproline (omega=0)</text>
        <dbReference type="Rhea" id="RHEA:16237"/>
        <dbReference type="Rhea" id="RHEA-COMP:10747"/>
        <dbReference type="Rhea" id="RHEA-COMP:10748"/>
        <dbReference type="ChEBI" id="CHEBI:83833"/>
        <dbReference type="ChEBI" id="CHEBI:83834"/>
        <dbReference type="EC" id="5.2.1.8"/>
    </reaction>
</comment>
<evidence type="ECO:0000259" key="5">
    <source>
        <dbReference type="Pfam" id="PF13145"/>
    </source>
</evidence>
<dbReference type="InterPro" id="IPR014274">
    <property type="entry name" value="PPIase_EpsD"/>
</dbReference>
<evidence type="ECO:0000313" key="7">
    <source>
        <dbReference type="Proteomes" id="UP000266327"/>
    </source>
</evidence>
<sequence length="306" mass="33357">MTGPGSSWRWRGLSLAFLVVFSSALGACGKFDLPGAAVARVNGKAITEYQFGNELLRTSTGPTDAGRTQVLQKLIDRQLLQAEAQRHSIDRDPHVMSAIESAKAQILAEAYLQSRLAYVPAPSRDEIAAYFHRHPEQFAKRTLFHLKEMALPSTQLTGELQSVLDQARTLEDIAAWLDGRRVLYTQARQTRSSADMPAALLARMQDMQAGQMAVVREGDSASLFAIMAIEPSPVTLATATPQIERILQSQKARELGQAELSRLRLSARVEYANGAGAPLARMQGSATLADTEKFVSQSGVQQHAAQ</sequence>
<dbReference type="EMBL" id="QYUQ01000002">
    <property type="protein sequence ID" value="RJG01084.1"/>
    <property type="molecule type" value="Genomic_DNA"/>
</dbReference>
<keyword evidence="7" id="KW-1185">Reference proteome</keyword>
<evidence type="ECO:0000313" key="6">
    <source>
        <dbReference type="EMBL" id="RJG01084.1"/>
    </source>
</evidence>
<dbReference type="PANTHER" id="PTHR47245">
    <property type="entry name" value="PEPTIDYLPROLYL ISOMERASE"/>
    <property type="match status" value="1"/>
</dbReference>
<dbReference type="InterPro" id="IPR050245">
    <property type="entry name" value="PrsA_foldase"/>
</dbReference>
<dbReference type="GO" id="GO:0003755">
    <property type="term" value="F:peptidyl-prolyl cis-trans isomerase activity"/>
    <property type="evidence" value="ECO:0007669"/>
    <property type="project" value="UniProtKB-KW"/>
</dbReference>
<keyword evidence="4" id="KW-0697">Rotamase</keyword>
<keyword evidence="6" id="KW-0413">Isomerase</keyword>
<name>A0A3A3FZG4_9BURK</name>
<proteinExistence type="inferred from homology"/>
<dbReference type="PANTHER" id="PTHR47245:SF2">
    <property type="entry name" value="PEPTIDYL-PROLYL CIS-TRANS ISOMERASE HP_0175-RELATED"/>
    <property type="match status" value="1"/>
</dbReference>
<dbReference type="Proteomes" id="UP000266327">
    <property type="component" value="Unassembled WGS sequence"/>
</dbReference>
<organism evidence="6 7">
    <name type="scientific">Noviherbaspirillum sedimenti</name>
    <dbReference type="NCBI Taxonomy" id="2320865"/>
    <lineage>
        <taxon>Bacteria</taxon>
        <taxon>Pseudomonadati</taxon>
        <taxon>Pseudomonadota</taxon>
        <taxon>Betaproteobacteria</taxon>
        <taxon>Burkholderiales</taxon>
        <taxon>Oxalobacteraceae</taxon>
        <taxon>Noviherbaspirillum</taxon>
    </lineage>
</organism>
<dbReference type="Gene3D" id="1.10.8.1040">
    <property type="match status" value="1"/>
</dbReference>
<dbReference type="SUPFAM" id="SSF109998">
    <property type="entry name" value="Triger factor/SurA peptide-binding domain-like"/>
    <property type="match status" value="1"/>
</dbReference>
<accession>A0A3A3FZG4</accession>
<dbReference type="AlphaFoldDB" id="A0A3A3FZG4"/>
<feature type="domain" description="PpiC" evidence="5">
    <location>
        <begin position="122"/>
        <end position="239"/>
    </location>
</feature>
<dbReference type="EC" id="5.2.1.8" evidence="3"/>
<evidence type="ECO:0000256" key="1">
    <source>
        <dbReference type="ARBA" id="ARBA00000971"/>
    </source>
</evidence>
<reference evidence="7" key="1">
    <citation type="submission" date="2018-09" db="EMBL/GenBank/DDBJ databases">
        <authorList>
            <person name="Zhu H."/>
        </authorList>
    </citation>
    <scope>NUCLEOTIDE SEQUENCE [LARGE SCALE GENOMIC DNA]</scope>
    <source>
        <strain evidence="7">K1S02-23</strain>
    </source>
</reference>
<gene>
    <name evidence="6" type="primary">epsD</name>
    <name evidence="6" type="ORF">D3878_05380</name>
</gene>
<evidence type="ECO:0000256" key="2">
    <source>
        <dbReference type="ARBA" id="ARBA00007656"/>
    </source>
</evidence>
<dbReference type="Pfam" id="PF13145">
    <property type="entry name" value="Rotamase_2"/>
    <property type="match status" value="1"/>
</dbReference>